<dbReference type="GO" id="GO:0000184">
    <property type="term" value="P:nuclear-transcribed mRNA catabolic process, nonsense-mediated decay"/>
    <property type="evidence" value="ECO:0007669"/>
    <property type="project" value="UniProtKB-KW"/>
</dbReference>
<sequence>MGDDLWFQSSLRANELKKQLSEGQGDLRVVRYNLQNVYRELLVTDLEYALDKKLEQELWNNIFKNHISSLQAKVRDKMNPKRSELQSMLTLTLDSATGFFLQLLHELCSAFDLELPFCVKATRFGVTKKLRKRFQKVVIPQISSCLYICQYCLVHLGDLARYRNDNDQAHMYYNHAVTLIPTNGQPYNQLAIVSASKSDQLSMAFYYIRSIAVKHPFPAALTNLQSTFSKLVDRDEMKIFKMRDVELIHYFIKFHAVIYMAGGETDLKIASTIKTKLEENFRDHLSQDSLTAGSWFRSWPSTSSLSLASNSSMRTECWPARGRGRIDRTGPLHRHGRRRAVLEVDP</sequence>
<dbReference type="InterPro" id="IPR011990">
    <property type="entry name" value="TPR-like_helical_dom_sf"/>
</dbReference>
<evidence type="ECO:0000313" key="5">
    <source>
        <dbReference type="Proteomes" id="UP000230750"/>
    </source>
</evidence>
<dbReference type="AlphaFoldDB" id="A0A2G8KCT0"/>
<dbReference type="EMBL" id="MRZV01000684">
    <property type="protein sequence ID" value="PIK45818.1"/>
    <property type="molecule type" value="Genomic_DNA"/>
</dbReference>
<protein>
    <recommendedName>
        <fullName evidence="6">Protein SMG7</fullName>
    </recommendedName>
</protein>
<keyword evidence="1" id="KW-0866">Nonsense-mediated mRNA decay</keyword>
<dbReference type="InterPro" id="IPR045153">
    <property type="entry name" value="Est1/Ebs1-like"/>
</dbReference>
<accession>A0A2G8KCT0</accession>
<dbReference type="STRING" id="307972.A0A2G8KCT0"/>
<evidence type="ECO:0000256" key="1">
    <source>
        <dbReference type="ARBA" id="ARBA00023161"/>
    </source>
</evidence>
<dbReference type="OrthoDB" id="69928at2759"/>
<dbReference type="InterPro" id="IPR019458">
    <property type="entry name" value="Est1-like_N"/>
</dbReference>
<dbReference type="Pfam" id="PF10373">
    <property type="entry name" value="EST1_DNA_bind"/>
    <property type="match status" value="1"/>
</dbReference>
<reference evidence="4 5" key="1">
    <citation type="journal article" date="2017" name="PLoS Biol.">
        <title>The sea cucumber genome provides insights into morphological evolution and visceral regeneration.</title>
        <authorList>
            <person name="Zhang X."/>
            <person name="Sun L."/>
            <person name="Yuan J."/>
            <person name="Sun Y."/>
            <person name="Gao Y."/>
            <person name="Zhang L."/>
            <person name="Li S."/>
            <person name="Dai H."/>
            <person name="Hamel J.F."/>
            <person name="Liu C."/>
            <person name="Yu Y."/>
            <person name="Liu S."/>
            <person name="Lin W."/>
            <person name="Guo K."/>
            <person name="Jin S."/>
            <person name="Xu P."/>
            <person name="Storey K.B."/>
            <person name="Huan P."/>
            <person name="Zhang T."/>
            <person name="Zhou Y."/>
            <person name="Zhang J."/>
            <person name="Lin C."/>
            <person name="Li X."/>
            <person name="Xing L."/>
            <person name="Huo D."/>
            <person name="Sun M."/>
            <person name="Wang L."/>
            <person name="Mercier A."/>
            <person name="Li F."/>
            <person name="Yang H."/>
            <person name="Xiang J."/>
        </authorList>
    </citation>
    <scope>NUCLEOTIDE SEQUENCE [LARGE SCALE GENOMIC DNA]</scope>
    <source>
        <strain evidence="4">Shaxun</strain>
        <tissue evidence="4">Muscle</tissue>
    </source>
</reference>
<evidence type="ECO:0000259" key="2">
    <source>
        <dbReference type="Pfam" id="PF10373"/>
    </source>
</evidence>
<dbReference type="Pfam" id="PF10374">
    <property type="entry name" value="EST1"/>
    <property type="match status" value="1"/>
</dbReference>
<evidence type="ECO:0008006" key="6">
    <source>
        <dbReference type="Google" id="ProtNLM"/>
    </source>
</evidence>
<proteinExistence type="predicted"/>
<dbReference type="GO" id="GO:0070034">
    <property type="term" value="F:telomerase RNA binding"/>
    <property type="evidence" value="ECO:0007669"/>
    <property type="project" value="TreeGrafter"/>
</dbReference>
<dbReference type="Proteomes" id="UP000230750">
    <property type="component" value="Unassembled WGS sequence"/>
</dbReference>
<dbReference type="GO" id="GO:0042162">
    <property type="term" value="F:telomeric DNA binding"/>
    <property type="evidence" value="ECO:0007669"/>
    <property type="project" value="TreeGrafter"/>
</dbReference>
<dbReference type="GO" id="GO:0005697">
    <property type="term" value="C:telomerase holoenzyme complex"/>
    <property type="evidence" value="ECO:0007669"/>
    <property type="project" value="TreeGrafter"/>
</dbReference>
<dbReference type="Gene3D" id="1.25.40.10">
    <property type="entry name" value="Tetratricopeptide repeat domain"/>
    <property type="match status" value="1"/>
</dbReference>
<organism evidence="4 5">
    <name type="scientific">Stichopus japonicus</name>
    <name type="common">Sea cucumber</name>
    <dbReference type="NCBI Taxonomy" id="307972"/>
    <lineage>
        <taxon>Eukaryota</taxon>
        <taxon>Metazoa</taxon>
        <taxon>Echinodermata</taxon>
        <taxon>Eleutherozoa</taxon>
        <taxon>Echinozoa</taxon>
        <taxon>Holothuroidea</taxon>
        <taxon>Aspidochirotacea</taxon>
        <taxon>Aspidochirotida</taxon>
        <taxon>Stichopodidae</taxon>
        <taxon>Apostichopus</taxon>
    </lineage>
</organism>
<evidence type="ECO:0000259" key="3">
    <source>
        <dbReference type="Pfam" id="PF10374"/>
    </source>
</evidence>
<evidence type="ECO:0000313" key="4">
    <source>
        <dbReference type="EMBL" id="PIK45818.1"/>
    </source>
</evidence>
<dbReference type="PANTHER" id="PTHR15696:SF5">
    <property type="entry name" value="NONSENSE-MEDIATED MRNA DECAY FACTOR SMG7"/>
    <property type="match status" value="1"/>
</dbReference>
<dbReference type="SUPFAM" id="SSF48452">
    <property type="entry name" value="TPR-like"/>
    <property type="match status" value="1"/>
</dbReference>
<feature type="domain" description="DNA/RNA-binding" evidence="2">
    <location>
        <begin position="171"/>
        <end position="290"/>
    </location>
</feature>
<comment type="caution">
    <text evidence="4">The sequence shown here is derived from an EMBL/GenBank/DDBJ whole genome shotgun (WGS) entry which is preliminary data.</text>
</comment>
<keyword evidence="5" id="KW-1185">Reference proteome</keyword>
<feature type="domain" description="Telomerase activating protein Est1-like N-terminal" evidence="3">
    <location>
        <begin position="53"/>
        <end position="165"/>
    </location>
</feature>
<dbReference type="PANTHER" id="PTHR15696">
    <property type="entry name" value="SMG-7 SUPPRESSOR WITH MORPHOLOGICAL EFFECT ON GENITALIA PROTEIN 7"/>
    <property type="match status" value="1"/>
</dbReference>
<gene>
    <name evidence="4" type="ORF">BSL78_17326</name>
</gene>
<dbReference type="InterPro" id="IPR018834">
    <property type="entry name" value="DNA/RNA-bd_Est1-type"/>
</dbReference>
<name>A0A2G8KCT0_STIJA</name>